<comment type="caution">
    <text evidence="3">The sequence shown here is derived from an EMBL/GenBank/DDBJ whole genome shotgun (WGS) entry which is preliminary data.</text>
</comment>
<reference evidence="4" key="1">
    <citation type="journal article" date="2019" name="Int. J. Syst. Evol. Microbiol.">
        <title>The Global Catalogue of Microorganisms (GCM) 10K type strain sequencing project: providing services to taxonomists for standard genome sequencing and annotation.</title>
        <authorList>
            <consortium name="The Broad Institute Genomics Platform"/>
            <consortium name="The Broad Institute Genome Sequencing Center for Infectious Disease"/>
            <person name="Wu L."/>
            <person name="Ma J."/>
        </authorList>
    </citation>
    <scope>NUCLEOTIDE SEQUENCE [LARGE SCALE GENOMIC DNA]</scope>
    <source>
        <strain evidence="4">CGMCC 1.16455</strain>
    </source>
</reference>
<dbReference type="EMBL" id="JBHSLN010000004">
    <property type="protein sequence ID" value="MFC5296174.1"/>
    <property type="molecule type" value="Genomic_DNA"/>
</dbReference>
<protein>
    <submittedName>
        <fullName evidence="3">DUF1343 domain-containing protein</fullName>
    </submittedName>
</protein>
<evidence type="ECO:0000313" key="4">
    <source>
        <dbReference type="Proteomes" id="UP001595937"/>
    </source>
</evidence>
<dbReference type="PANTHER" id="PTHR42915">
    <property type="entry name" value="HYPOTHETICAL 460 KDA PROTEIN IN FEUA-SIGW INTERGENIC REGION [PRECURSOR]"/>
    <property type="match status" value="1"/>
</dbReference>
<feature type="domain" description="Peptidoglycan beta-N-acetylmuramidase NamZ N-terminal" evidence="1">
    <location>
        <begin position="27"/>
        <end position="221"/>
    </location>
</feature>
<dbReference type="PIRSF" id="PIRSF016719">
    <property type="entry name" value="UCP016719"/>
    <property type="match status" value="1"/>
</dbReference>
<dbReference type="RefSeq" id="WP_343922281.1">
    <property type="nucleotide sequence ID" value="NZ_BAAAIR010000007.1"/>
</dbReference>
<dbReference type="InterPro" id="IPR048503">
    <property type="entry name" value="NamZ_C"/>
</dbReference>
<evidence type="ECO:0000259" key="2">
    <source>
        <dbReference type="Pfam" id="PF20732"/>
    </source>
</evidence>
<dbReference type="Gene3D" id="3.40.50.12170">
    <property type="entry name" value="Uncharacterised protein PF07075, DUF1343"/>
    <property type="match status" value="1"/>
</dbReference>
<organism evidence="3 4">
    <name type="scientific">Brachybacterium tyrofermentans</name>
    <dbReference type="NCBI Taxonomy" id="47848"/>
    <lineage>
        <taxon>Bacteria</taxon>
        <taxon>Bacillati</taxon>
        <taxon>Actinomycetota</taxon>
        <taxon>Actinomycetes</taxon>
        <taxon>Micrococcales</taxon>
        <taxon>Dermabacteraceae</taxon>
        <taxon>Brachybacterium</taxon>
    </lineage>
</organism>
<dbReference type="GeneID" id="303296050"/>
<dbReference type="Proteomes" id="UP001595937">
    <property type="component" value="Unassembled WGS sequence"/>
</dbReference>
<evidence type="ECO:0000259" key="1">
    <source>
        <dbReference type="Pfam" id="PF07075"/>
    </source>
</evidence>
<dbReference type="InterPro" id="IPR008302">
    <property type="entry name" value="NamZ"/>
</dbReference>
<dbReference type="Gene3D" id="3.90.1150.140">
    <property type="match status" value="1"/>
</dbReference>
<feature type="domain" description="Peptidoglycan beta-N-acetylmuramidase NamZ C-terminal" evidence="2">
    <location>
        <begin position="226"/>
        <end position="382"/>
    </location>
</feature>
<dbReference type="InterPro" id="IPR048502">
    <property type="entry name" value="NamZ_N"/>
</dbReference>
<name>A0ABW0FDN9_9MICO</name>
<dbReference type="Pfam" id="PF07075">
    <property type="entry name" value="NamZ_N"/>
    <property type="match status" value="1"/>
</dbReference>
<gene>
    <name evidence="3" type="ORF">ACFPK8_01470</name>
</gene>
<proteinExistence type="predicted"/>
<dbReference type="Pfam" id="PF20732">
    <property type="entry name" value="NamZ_C"/>
    <property type="match status" value="1"/>
</dbReference>
<evidence type="ECO:0000313" key="3">
    <source>
        <dbReference type="EMBL" id="MFC5296174.1"/>
    </source>
</evidence>
<accession>A0ABW0FDN9</accession>
<keyword evidence="4" id="KW-1185">Reference proteome</keyword>
<sequence length="391" mass="40912">MSFASHPITGLDLLLTDPALVRGGRAGLLTHFAAVTSDLSRGVDALVDAGVDVRCLISPEHGYWGTGQAGDGQDEDRDRATGLPVLDAYGLDSEALEPLLADAGVDRVVVDLQDIGCRFYTYMWSMVDVMGACARLGLPVTVLDRPAPLATTVLGPGVDPSCASFVGRLGVPLRHGARLGDIARTIAAGHLDETLDLQIIEAPGVDGAAPWVAPSPNMPTLTTVALYPGTGLLEGTALSEGRGTTRPFELFGAPWCGPELTAHLRELELPGVRFREANYRPTHSTFAGERVHGVQVHPAAQEGSVGSAGAAGLAGPEAPLENFDPLRVGHAIIATVAALYPDQPLWREPAPGRPEFIDLLWGSSVLREGIADGASFEEILAASPAPIELLG</sequence>
<dbReference type="PANTHER" id="PTHR42915:SF1">
    <property type="entry name" value="PEPTIDOGLYCAN BETA-N-ACETYLMURAMIDASE NAMZ"/>
    <property type="match status" value="1"/>
</dbReference>